<comment type="caution">
    <text evidence="7">The sequence shown here is derived from an EMBL/GenBank/DDBJ whole genome shotgun (WGS) entry which is preliminary data.</text>
</comment>
<protein>
    <submittedName>
        <fullName evidence="7">Uncharacterized protein</fullName>
    </submittedName>
</protein>
<dbReference type="InterPro" id="IPR051238">
    <property type="entry name" value="GDSL_esterase/lipase"/>
</dbReference>
<evidence type="ECO:0000256" key="1">
    <source>
        <dbReference type="ARBA" id="ARBA00004613"/>
    </source>
</evidence>
<comment type="subcellular location">
    <subcellularLocation>
        <location evidence="1">Secreted</location>
    </subcellularLocation>
</comment>
<keyword evidence="3" id="KW-0964">Secreted</keyword>
<evidence type="ECO:0000256" key="4">
    <source>
        <dbReference type="ARBA" id="ARBA00022729"/>
    </source>
</evidence>
<dbReference type="Proteomes" id="UP000822688">
    <property type="component" value="Chromosome 3"/>
</dbReference>
<keyword evidence="5" id="KW-0378">Hydrolase</keyword>
<keyword evidence="8" id="KW-1185">Reference proteome</keyword>
<dbReference type="Gene3D" id="3.40.50.1110">
    <property type="entry name" value="SGNH hydrolase"/>
    <property type="match status" value="1"/>
</dbReference>
<dbReference type="Pfam" id="PF00657">
    <property type="entry name" value="Lipase_GDSL"/>
    <property type="match status" value="1"/>
</dbReference>
<dbReference type="InterPro" id="IPR036514">
    <property type="entry name" value="SGNH_hydro_sf"/>
</dbReference>
<gene>
    <name evidence="7" type="ORF">KC19_3G087100</name>
</gene>
<dbReference type="AlphaFoldDB" id="A0A8T0IIT5"/>
<evidence type="ECO:0000256" key="6">
    <source>
        <dbReference type="ARBA" id="ARBA00022963"/>
    </source>
</evidence>
<keyword evidence="6" id="KW-0443">Lipid metabolism</keyword>
<dbReference type="CDD" id="cd01837">
    <property type="entry name" value="SGNH_plant_lipase_like"/>
    <property type="match status" value="1"/>
</dbReference>
<evidence type="ECO:0000256" key="2">
    <source>
        <dbReference type="ARBA" id="ARBA00008668"/>
    </source>
</evidence>
<evidence type="ECO:0000256" key="5">
    <source>
        <dbReference type="ARBA" id="ARBA00022801"/>
    </source>
</evidence>
<keyword evidence="6" id="KW-0442">Lipid degradation</keyword>
<dbReference type="PANTHER" id="PTHR45650">
    <property type="entry name" value="GDSL-LIKE LIPASE/ACYLHYDROLASE-RELATED"/>
    <property type="match status" value="1"/>
</dbReference>
<evidence type="ECO:0000256" key="3">
    <source>
        <dbReference type="ARBA" id="ARBA00022525"/>
    </source>
</evidence>
<organism evidence="7 8">
    <name type="scientific">Ceratodon purpureus</name>
    <name type="common">Fire moss</name>
    <name type="synonym">Dicranum purpureum</name>
    <dbReference type="NCBI Taxonomy" id="3225"/>
    <lineage>
        <taxon>Eukaryota</taxon>
        <taxon>Viridiplantae</taxon>
        <taxon>Streptophyta</taxon>
        <taxon>Embryophyta</taxon>
        <taxon>Bryophyta</taxon>
        <taxon>Bryophytina</taxon>
        <taxon>Bryopsida</taxon>
        <taxon>Dicranidae</taxon>
        <taxon>Pseudoditrichales</taxon>
        <taxon>Ditrichaceae</taxon>
        <taxon>Ceratodon</taxon>
    </lineage>
</organism>
<dbReference type="GO" id="GO:0016788">
    <property type="term" value="F:hydrolase activity, acting on ester bonds"/>
    <property type="evidence" value="ECO:0007669"/>
    <property type="project" value="InterPro"/>
</dbReference>
<name>A0A8T0IIT5_CERPU</name>
<dbReference type="InterPro" id="IPR001087">
    <property type="entry name" value="GDSL"/>
</dbReference>
<sequence>MGRSCSCQGTRLTGRQDFLNSLLKKCFLILLTTICKDMLVQAAIYPAIFTFGDSLVDNGNNNYLASLARANFPPNGCDFGSGVPTGRFCNGNTLSDYIGYFLGIDPPPAYFDYLTFNLDIKKGVNFASGAGGILDESGYNYLERIPMSQQTEYFALVKQTLIRDIGNNTTERMLKNALYIIVLGSNDYINNYMLRGSAAHSMYTPDEYADFLVLTYSKHIENLYAIGARKFLVTSTGPLGCLPYELWQLNATDGKCFEEPNRWVQIYNSKLQAAMNNLTLHIPNLYILYGNAYDKVYAYVQSPENYGFQNGNMSCCGRGIYNAEAPCIPTTPFCEDRSSYVFWDRFHPSDRCNLLVGSLFISGGPPDIYPINLLQLATKQV</sequence>
<dbReference type="GO" id="GO:0005576">
    <property type="term" value="C:extracellular region"/>
    <property type="evidence" value="ECO:0007669"/>
    <property type="project" value="UniProtKB-SubCell"/>
</dbReference>
<evidence type="ECO:0000313" key="8">
    <source>
        <dbReference type="Proteomes" id="UP000822688"/>
    </source>
</evidence>
<keyword evidence="4" id="KW-0732">Signal</keyword>
<dbReference type="GO" id="GO:0016042">
    <property type="term" value="P:lipid catabolic process"/>
    <property type="evidence" value="ECO:0007669"/>
    <property type="project" value="UniProtKB-KW"/>
</dbReference>
<dbReference type="EMBL" id="CM026423">
    <property type="protein sequence ID" value="KAG0582801.1"/>
    <property type="molecule type" value="Genomic_DNA"/>
</dbReference>
<comment type="similarity">
    <text evidence="2">Belongs to the 'GDSL' lipolytic enzyme family.</text>
</comment>
<evidence type="ECO:0000313" key="7">
    <source>
        <dbReference type="EMBL" id="KAG0582801.1"/>
    </source>
</evidence>
<reference evidence="7" key="1">
    <citation type="submission" date="2020-06" db="EMBL/GenBank/DDBJ databases">
        <title>WGS assembly of Ceratodon purpureus strain R40.</title>
        <authorList>
            <person name="Carey S.B."/>
            <person name="Jenkins J."/>
            <person name="Shu S."/>
            <person name="Lovell J.T."/>
            <person name="Sreedasyam A."/>
            <person name="Maumus F."/>
            <person name="Tiley G.P."/>
            <person name="Fernandez-Pozo N."/>
            <person name="Barry K."/>
            <person name="Chen C."/>
            <person name="Wang M."/>
            <person name="Lipzen A."/>
            <person name="Daum C."/>
            <person name="Saski C.A."/>
            <person name="Payton A.C."/>
            <person name="Mcbreen J.C."/>
            <person name="Conrad R.E."/>
            <person name="Kollar L.M."/>
            <person name="Olsson S."/>
            <person name="Huttunen S."/>
            <person name="Landis J.B."/>
            <person name="Wickett N.J."/>
            <person name="Johnson M.G."/>
            <person name="Rensing S.A."/>
            <person name="Grimwood J."/>
            <person name="Schmutz J."/>
            <person name="Mcdaniel S.F."/>
        </authorList>
    </citation>
    <scope>NUCLEOTIDE SEQUENCE</scope>
    <source>
        <strain evidence="7">R40</strain>
    </source>
</reference>
<dbReference type="SUPFAM" id="SSF52266">
    <property type="entry name" value="SGNH hydrolase"/>
    <property type="match status" value="1"/>
</dbReference>
<dbReference type="InterPro" id="IPR035669">
    <property type="entry name" value="SGNH_plant_lipase-like"/>
</dbReference>
<proteinExistence type="inferred from homology"/>
<accession>A0A8T0IIT5</accession>